<dbReference type="InterPro" id="IPR045761">
    <property type="entry name" value="ODP_dom"/>
</dbReference>
<feature type="domain" description="Metallo-beta-lactamase" evidence="1">
    <location>
        <begin position="32"/>
        <end position="229"/>
    </location>
</feature>
<name>A0A150HWS0_9GAMM</name>
<dbReference type="AlphaFoldDB" id="A0A150HWS0"/>
<dbReference type="RefSeq" id="WP_061524312.1">
    <property type="nucleotide sequence ID" value="NZ_DFTZ01000037.1"/>
</dbReference>
<reference evidence="2 3" key="1">
    <citation type="journal article" date="2016" name="Sci. Rep.">
        <title>Genomic and phenotypic characterization of the species Acinetobacter venetianus.</title>
        <authorList>
            <person name="Fondi M."/>
            <person name="Maida I."/>
            <person name="Perrin E."/>
            <person name="Orlandini V."/>
            <person name="La Torre L."/>
            <person name="Bosi E."/>
            <person name="Negroni A."/>
            <person name="Zanaroli G."/>
            <person name="Fava F."/>
            <person name="Decorosi F."/>
            <person name="Giovannetti L."/>
            <person name="Viti C."/>
            <person name="Vaneechoutte M."/>
            <person name="Dijkshoorn L."/>
            <person name="Fani R."/>
        </authorList>
    </citation>
    <scope>NUCLEOTIDE SEQUENCE [LARGE SCALE GENOMIC DNA]</scope>
    <source>
        <strain evidence="2 3">LUH13518</strain>
    </source>
</reference>
<dbReference type="PATRIC" id="fig|52133.19.peg.1138"/>
<dbReference type="Gene3D" id="3.60.15.10">
    <property type="entry name" value="Ribonuclease Z/Hydroxyacylglutathione hydrolase-like"/>
    <property type="match status" value="1"/>
</dbReference>
<dbReference type="PANTHER" id="PTHR43041">
    <property type="entry name" value="HYDROLASE, METALLO-BETA-LACTAMASE SUPERFAMILY"/>
    <property type="match status" value="1"/>
</dbReference>
<dbReference type="SUPFAM" id="SSF56281">
    <property type="entry name" value="Metallo-hydrolase/oxidoreductase"/>
    <property type="match status" value="1"/>
</dbReference>
<accession>A0A150HWS0</accession>
<evidence type="ECO:0000259" key="1">
    <source>
        <dbReference type="SMART" id="SM00849"/>
    </source>
</evidence>
<proteinExistence type="predicted"/>
<evidence type="ECO:0000313" key="3">
    <source>
        <dbReference type="Proteomes" id="UP000075544"/>
    </source>
</evidence>
<gene>
    <name evidence="2" type="primary">fprA1</name>
    <name evidence="2" type="ORF">AVENLUH13518_01116</name>
</gene>
<dbReference type="PANTHER" id="PTHR43041:SF1">
    <property type="entry name" value="METALLO-BETA-LACTAMASE DOMAIN-CONTAINING PROTEIN"/>
    <property type="match status" value="1"/>
</dbReference>
<evidence type="ECO:0000313" key="2">
    <source>
        <dbReference type="EMBL" id="KXZ71540.1"/>
    </source>
</evidence>
<protein>
    <submittedName>
        <fullName evidence="2">Flavo-diiron protein FprA1</fullName>
        <ecNumber evidence="2">1.6.3.-</ecNumber>
    </submittedName>
</protein>
<dbReference type="SMART" id="SM00849">
    <property type="entry name" value="Lactamase_B"/>
    <property type="match status" value="1"/>
</dbReference>
<dbReference type="Pfam" id="PF19583">
    <property type="entry name" value="ODP"/>
    <property type="match status" value="1"/>
</dbReference>
<dbReference type="CDD" id="cd07709">
    <property type="entry name" value="flavodiiron_proteins_MBL-fold"/>
    <property type="match status" value="1"/>
</dbReference>
<sequence>MSFDRTTSQILFDNGTHKCISFTSLVKGEGIQANQFLIIDHDRAAVLDPGGDLTYVPLTMELNRYTKLKNLDYVMASHQDPDIITSMPRWLVYTDAKVVASKLWARFLPHLNSAFMSDRMKGNWEERLIELPDTGQVIPLGESSIVAVPAHFLHSVGNFQFYDPTAKILFSGDMGASIVEDASLPINDFEAHIKKMKGFHQRYMCSNKVIRLWVNMVRQMDLDMIVPQHGTAFVGKEMINQFLDWIENLECGVDLMNEYVFSIPTEIN</sequence>
<dbReference type="Proteomes" id="UP000075544">
    <property type="component" value="Unassembled WGS sequence"/>
</dbReference>
<dbReference type="EMBL" id="JRHX01000034">
    <property type="protein sequence ID" value="KXZ71540.1"/>
    <property type="molecule type" value="Genomic_DNA"/>
</dbReference>
<comment type="caution">
    <text evidence="2">The sequence shown here is derived from an EMBL/GenBank/DDBJ whole genome shotgun (WGS) entry which is preliminary data.</text>
</comment>
<keyword evidence="2" id="KW-0560">Oxidoreductase</keyword>
<dbReference type="GO" id="GO:0016491">
    <property type="term" value="F:oxidoreductase activity"/>
    <property type="evidence" value="ECO:0007669"/>
    <property type="project" value="UniProtKB-KW"/>
</dbReference>
<dbReference type="InterPro" id="IPR001279">
    <property type="entry name" value="Metallo-B-lactamas"/>
</dbReference>
<dbReference type="EC" id="1.6.3.-" evidence="2"/>
<organism evidence="2 3">
    <name type="scientific">Acinetobacter venetianus</name>
    <dbReference type="NCBI Taxonomy" id="52133"/>
    <lineage>
        <taxon>Bacteria</taxon>
        <taxon>Pseudomonadati</taxon>
        <taxon>Pseudomonadota</taxon>
        <taxon>Gammaproteobacteria</taxon>
        <taxon>Moraxellales</taxon>
        <taxon>Moraxellaceae</taxon>
        <taxon>Acinetobacter</taxon>
    </lineage>
</organism>
<dbReference type="InterPro" id="IPR036866">
    <property type="entry name" value="RibonucZ/Hydroxyglut_hydro"/>
</dbReference>